<proteinExistence type="predicted"/>
<keyword evidence="2" id="KW-1185">Reference proteome</keyword>
<evidence type="ECO:0000313" key="1">
    <source>
        <dbReference type="EMBL" id="ADQ78818.1"/>
    </source>
</evidence>
<name>E4T274_PALPW</name>
<evidence type="ECO:0000313" key="2">
    <source>
        <dbReference type="Proteomes" id="UP000008718"/>
    </source>
</evidence>
<sequence length="185" mass="21524">MNNQKNALYILTFGVFISLTICGQNKLNYKDFDNYWKKNYSEKTTINSYKSNFGKQAESFIDSLQKIGVDTIGAYIESFPGYRIDSKCDACALYPWTTLVQWEKSGKAYQRKFKQCCQFKEKTIETPVIIRYYLNARSKIKENTVFPVIQKIIHSKTGKIIGIESSNRDHSAYYSIFCLIKKTLF</sequence>
<dbReference type="AlphaFoldDB" id="E4T274"/>
<accession>E4T274</accession>
<dbReference type="Proteomes" id="UP000008718">
    <property type="component" value="Chromosome"/>
</dbReference>
<dbReference type="EMBL" id="CP002345">
    <property type="protein sequence ID" value="ADQ78818.1"/>
    <property type="molecule type" value="Genomic_DNA"/>
</dbReference>
<protein>
    <submittedName>
        <fullName evidence="1">Uncharacterized protein</fullName>
    </submittedName>
</protein>
<gene>
    <name evidence="1" type="ordered locus">Palpr_0662</name>
</gene>
<dbReference type="STRING" id="694427.Palpr_0662"/>
<dbReference type="RefSeq" id="WP_013444187.1">
    <property type="nucleotide sequence ID" value="NC_014734.1"/>
</dbReference>
<organism evidence="1 2">
    <name type="scientific">Paludibacter propionicigenes (strain DSM 17365 / JCM 13257 / WB4)</name>
    <dbReference type="NCBI Taxonomy" id="694427"/>
    <lineage>
        <taxon>Bacteria</taxon>
        <taxon>Pseudomonadati</taxon>
        <taxon>Bacteroidota</taxon>
        <taxon>Bacteroidia</taxon>
        <taxon>Bacteroidales</taxon>
        <taxon>Paludibacteraceae</taxon>
        <taxon>Paludibacter</taxon>
    </lineage>
</organism>
<dbReference type="KEGG" id="ppn:Palpr_0662"/>
<reference evidence="1 2" key="2">
    <citation type="journal article" date="2011" name="Stand. Genomic Sci.">
        <title>Complete genome sequence of Paludibacter propionicigenes type strain (WB4).</title>
        <authorList>
            <person name="Gronow S."/>
            <person name="Munk C."/>
            <person name="Lapidus A."/>
            <person name="Nolan M."/>
            <person name="Lucas S."/>
            <person name="Hammon N."/>
            <person name="Deshpande S."/>
            <person name="Cheng J.F."/>
            <person name="Tapia R."/>
            <person name="Han C."/>
            <person name="Goodwin L."/>
            <person name="Pitluck S."/>
            <person name="Liolios K."/>
            <person name="Ivanova N."/>
            <person name="Mavromatis K."/>
            <person name="Mikhailova N."/>
            <person name="Pati A."/>
            <person name="Chen A."/>
            <person name="Palaniappan K."/>
            <person name="Land M."/>
            <person name="Hauser L."/>
            <person name="Chang Y.J."/>
            <person name="Jeffries C.D."/>
            <person name="Brambilla E."/>
            <person name="Rohde M."/>
            <person name="Goker M."/>
            <person name="Detter J.C."/>
            <person name="Woyke T."/>
            <person name="Bristow J."/>
            <person name="Eisen J.A."/>
            <person name="Markowitz V."/>
            <person name="Hugenholtz P."/>
            <person name="Kyrpides N.C."/>
            <person name="Klenk H.P."/>
        </authorList>
    </citation>
    <scope>NUCLEOTIDE SEQUENCE [LARGE SCALE GENOMIC DNA]</scope>
    <source>
        <strain evidence="2">DSM 17365 / JCM 13257 / WB4</strain>
    </source>
</reference>
<dbReference type="HOGENOM" id="CLU_1459973_0_0_10"/>
<reference key="1">
    <citation type="submission" date="2010-11" db="EMBL/GenBank/DDBJ databases">
        <title>The complete genome of Paludibacter propionicigenes DSM 17365.</title>
        <authorList>
            <consortium name="US DOE Joint Genome Institute (JGI-PGF)"/>
            <person name="Lucas S."/>
            <person name="Copeland A."/>
            <person name="Lapidus A."/>
            <person name="Bruce D."/>
            <person name="Goodwin L."/>
            <person name="Pitluck S."/>
            <person name="Kyrpides N."/>
            <person name="Mavromatis K."/>
            <person name="Ivanova N."/>
            <person name="Munk A.C."/>
            <person name="Brettin T."/>
            <person name="Detter J.C."/>
            <person name="Han C."/>
            <person name="Tapia R."/>
            <person name="Land M."/>
            <person name="Hauser L."/>
            <person name="Markowitz V."/>
            <person name="Cheng J.-F."/>
            <person name="Hugenholtz P."/>
            <person name="Woyke T."/>
            <person name="Wu D."/>
            <person name="Gronow S."/>
            <person name="Wellnitz S."/>
            <person name="Brambilla E."/>
            <person name="Klenk H.-P."/>
            <person name="Eisen J.A."/>
        </authorList>
    </citation>
    <scope>NUCLEOTIDE SEQUENCE</scope>
    <source>
        <strain>WB4</strain>
    </source>
</reference>